<dbReference type="FunFam" id="1.10.10.60:FF:000010">
    <property type="entry name" value="Transcriptional activator Myb isoform A"/>
    <property type="match status" value="1"/>
</dbReference>
<proteinExistence type="predicted"/>
<gene>
    <name evidence="6" type="ORF">CDCA_CDCA09G2846</name>
</gene>
<accession>A0AAV9IXH0</accession>
<evidence type="ECO:0000256" key="3">
    <source>
        <dbReference type="SAM" id="MobiDB-lite"/>
    </source>
</evidence>
<organism evidence="6 7">
    <name type="scientific">Cyanidium caldarium</name>
    <name type="common">Red alga</name>
    <dbReference type="NCBI Taxonomy" id="2771"/>
    <lineage>
        <taxon>Eukaryota</taxon>
        <taxon>Rhodophyta</taxon>
        <taxon>Bangiophyceae</taxon>
        <taxon>Cyanidiales</taxon>
        <taxon>Cyanidiaceae</taxon>
        <taxon>Cyanidium</taxon>
    </lineage>
</organism>
<comment type="caution">
    <text evidence="6">The sequence shown here is derived from an EMBL/GenBank/DDBJ whole genome shotgun (WGS) entry which is preliminary data.</text>
</comment>
<dbReference type="AlphaFoldDB" id="A0AAV9IXH0"/>
<feature type="region of interest" description="Disordered" evidence="3">
    <location>
        <begin position="1"/>
        <end position="34"/>
    </location>
</feature>
<dbReference type="PROSITE" id="PS51294">
    <property type="entry name" value="HTH_MYB"/>
    <property type="match status" value="2"/>
</dbReference>
<evidence type="ECO:0000313" key="7">
    <source>
        <dbReference type="Proteomes" id="UP001301350"/>
    </source>
</evidence>
<reference evidence="6 7" key="1">
    <citation type="submission" date="2022-07" db="EMBL/GenBank/DDBJ databases">
        <title>Genome-wide signatures of adaptation to extreme environments.</title>
        <authorList>
            <person name="Cho C.H."/>
            <person name="Yoon H.S."/>
        </authorList>
    </citation>
    <scope>NUCLEOTIDE SEQUENCE [LARGE SCALE GENOMIC DNA]</scope>
    <source>
        <strain evidence="6 7">DBV 063 E5</strain>
    </source>
</reference>
<feature type="compositionally biased region" description="Low complexity" evidence="3">
    <location>
        <begin position="306"/>
        <end position="329"/>
    </location>
</feature>
<dbReference type="Gene3D" id="1.10.10.60">
    <property type="entry name" value="Homeodomain-like"/>
    <property type="match status" value="2"/>
</dbReference>
<feature type="domain" description="HTH myb-type" evidence="5">
    <location>
        <begin position="68"/>
        <end position="116"/>
    </location>
</feature>
<evidence type="ECO:0000256" key="2">
    <source>
        <dbReference type="ARBA" id="ARBA00023125"/>
    </source>
</evidence>
<feature type="compositionally biased region" description="Low complexity" evidence="3">
    <location>
        <begin position="23"/>
        <end position="34"/>
    </location>
</feature>
<dbReference type="InterPro" id="IPR001005">
    <property type="entry name" value="SANT/Myb"/>
</dbReference>
<feature type="domain" description="Myb-like" evidence="4">
    <location>
        <begin position="70"/>
        <end position="116"/>
    </location>
</feature>
<evidence type="ECO:0000259" key="5">
    <source>
        <dbReference type="PROSITE" id="PS51294"/>
    </source>
</evidence>
<dbReference type="SUPFAM" id="SSF46689">
    <property type="entry name" value="Homeodomain-like"/>
    <property type="match status" value="1"/>
</dbReference>
<dbReference type="InterPro" id="IPR017930">
    <property type="entry name" value="Myb_dom"/>
</dbReference>
<feature type="region of interest" description="Disordered" evidence="3">
    <location>
        <begin position="281"/>
        <end position="329"/>
    </location>
</feature>
<evidence type="ECO:0000313" key="6">
    <source>
        <dbReference type="EMBL" id="KAK4536821.1"/>
    </source>
</evidence>
<feature type="compositionally biased region" description="Basic and acidic residues" evidence="3">
    <location>
        <begin position="8"/>
        <end position="20"/>
    </location>
</feature>
<dbReference type="Pfam" id="PF13921">
    <property type="entry name" value="Myb_DNA-bind_6"/>
    <property type="match status" value="1"/>
</dbReference>
<evidence type="ECO:0000256" key="1">
    <source>
        <dbReference type="ARBA" id="ARBA00022737"/>
    </source>
</evidence>
<keyword evidence="7" id="KW-1185">Reference proteome</keyword>
<dbReference type="Proteomes" id="UP001301350">
    <property type="component" value="Unassembled WGS sequence"/>
</dbReference>
<protein>
    <submittedName>
        <fullName evidence="6">Uncharacterized protein</fullName>
    </submittedName>
</protein>
<dbReference type="SMART" id="SM00717">
    <property type="entry name" value="SANT"/>
    <property type="match status" value="2"/>
</dbReference>
<sequence>MVPWDVNGHGESDRGEEGDAQRSSATADGASAASTGTSSWAAEVGAAAPGLAVAAIATGTSIAQCGGRVKSSWSAEEDTALRQMVMRYGDKAWTAVASGLPGRTSKQCRERWLNQLNPAVKRDAWTFEEDEELLVLHEKCGNKWAQISKRMRGRTDNAIKNHWNSTTHRQWRDNRAAVLEAGLPWNARTAKLVQIYGLPAVIESFTSGTPLAGAEALEAALAPPSTPPASPLGLAAMATERRNCLATPSATVAAVSFRNNWALSSRAKASSRDVRRSASLGWLRQQQQQQQRELEGNGAVSTAVAGSGPRTSSAPPSSPLSRCSSSNSLSSLRDGLGNLVVHQAGQRRRSSRAAASPAITRLTASSRFGALVSSPGAAHPYESPPLTTTAVATASKRAAPIPEEYFSLPLPSAMAAAAAEFDWGVLSSPRCDELSQTQASSYTAGVEAHTVDDPSDEDGWGANWMGGASAFSTSEHRPSSCESSMDEPYQEMMSRPDSMGVVFADDLGDLDGWL</sequence>
<dbReference type="GO" id="GO:0000981">
    <property type="term" value="F:DNA-binding transcription factor activity, RNA polymerase II-specific"/>
    <property type="evidence" value="ECO:0007669"/>
    <property type="project" value="TreeGrafter"/>
</dbReference>
<dbReference type="PROSITE" id="PS50090">
    <property type="entry name" value="MYB_LIKE"/>
    <property type="match status" value="2"/>
</dbReference>
<dbReference type="GO" id="GO:0005634">
    <property type="term" value="C:nucleus"/>
    <property type="evidence" value="ECO:0007669"/>
    <property type="project" value="TreeGrafter"/>
</dbReference>
<feature type="domain" description="HTH myb-type" evidence="5">
    <location>
        <begin position="117"/>
        <end position="171"/>
    </location>
</feature>
<keyword evidence="1" id="KW-0677">Repeat</keyword>
<dbReference type="InterPro" id="IPR050560">
    <property type="entry name" value="MYB_TF"/>
</dbReference>
<dbReference type="EMBL" id="JANCYW010000009">
    <property type="protein sequence ID" value="KAK4536821.1"/>
    <property type="molecule type" value="Genomic_DNA"/>
</dbReference>
<name>A0AAV9IXH0_CYACA</name>
<keyword evidence="2" id="KW-0238">DNA-binding</keyword>
<dbReference type="PANTHER" id="PTHR45614">
    <property type="entry name" value="MYB PROTEIN-RELATED"/>
    <property type="match status" value="1"/>
</dbReference>
<dbReference type="CDD" id="cd00167">
    <property type="entry name" value="SANT"/>
    <property type="match status" value="2"/>
</dbReference>
<feature type="region of interest" description="Disordered" evidence="3">
    <location>
        <begin position="471"/>
        <end position="492"/>
    </location>
</feature>
<evidence type="ECO:0000259" key="4">
    <source>
        <dbReference type="PROSITE" id="PS50090"/>
    </source>
</evidence>
<dbReference type="InterPro" id="IPR009057">
    <property type="entry name" value="Homeodomain-like_sf"/>
</dbReference>
<dbReference type="PANTHER" id="PTHR45614:SF232">
    <property type="entry name" value="TRANSCRIPTION FACTOR MYB3R-2"/>
    <property type="match status" value="1"/>
</dbReference>
<feature type="domain" description="Myb-like" evidence="4">
    <location>
        <begin position="117"/>
        <end position="167"/>
    </location>
</feature>
<dbReference type="GO" id="GO:0000978">
    <property type="term" value="F:RNA polymerase II cis-regulatory region sequence-specific DNA binding"/>
    <property type="evidence" value="ECO:0007669"/>
    <property type="project" value="TreeGrafter"/>
</dbReference>